<evidence type="ECO:0000256" key="5">
    <source>
        <dbReference type="ARBA" id="ARBA00022490"/>
    </source>
</evidence>
<dbReference type="Gene3D" id="3.30.420.10">
    <property type="entry name" value="Ribonuclease H-like superfamily/Ribonuclease H"/>
    <property type="match status" value="1"/>
</dbReference>
<comment type="cofactor">
    <cofactor evidence="11">
        <name>Mn(2+)</name>
        <dbReference type="ChEBI" id="CHEBI:29035"/>
    </cofactor>
    <cofactor evidence="11">
        <name>Mg(2+)</name>
        <dbReference type="ChEBI" id="CHEBI:18420"/>
    </cofactor>
    <text evidence="11">Manganese or magnesium. Binds 1 divalent metal ion per monomer in the absence of substrate. May bind a second metal ion after substrate binding.</text>
</comment>
<evidence type="ECO:0000313" key="15">
    <source>
        <dbReference type="EMBL" id="KAK9868317.1"/>
    </source>
</evidence>
<evidence type="ECO:0000313" key="16">
    <source>
        <dbReference type="Proteomes" id="UP001485043"/>
    </source>
</evidence>
<keyword evidence="6 11" id="KW-0540">Nuclease</keyword>
<evidence type="ECO:0000256" key="13">
    <source>
        <dbReference type="SAM" id="MobiDB-lite"/>
    </source>
</evidence>
<comment type="function">
    <text evidence="2 12">Endonuclease that specifically degrades the RNA of RNA-DNA hybrids.</text>
</comment>
<evidence type="ECO:0000256" key="12">
    <source>
        <dbReference type="RuleBase" id="RU003515"/>
    </source>
</evidence>
<evidence type="ECO:0000256" key="6">
    <source>
        <dbReference type="ARBA" id="ARBA00022722"/>
    </source>
</evidence>
<feature type="domain" description="RNase H type-2" evidence="14">
    <location>
        <begin position="89"/>
        <end position="282"/>
    </location>
</feature>
<evidence type="ECO:0000256" key="11">
    <source>
        <dbReference type="PROSITE-ProRule" id="PRU01319"/>
    </source>
</evidence>
<name>A0AAW1TEN7_9CHLO</name>
<comment type="catalytic activity">
    <reaction evidence="1 11 12">
        <text>Endonucleolytic cleavage to 5'-phosphomonoester.</text>
        <dbReference type="EC" id="3.1.26.4"/>
    </reaction>
</comment>
<dbReference type="HAMAP" id="MF_00052_B">
    <property type="entry name" value="RNase_HII_B"/>
    <property type="match status" value="1"/>
</dbReference>
<proteinExistence type="inferred from homology"/>
<sequence>MDKCLRRSTRIARCLASKTEGEAVSRPRKRLKRASNASSPAQAPAQGQSDVQPFQDVTNASAAAAPAKKTRKESASKDLEAALHQQGHTSVAGTDEAGRGPLAGPVVAAACHIPLDVDIDWIRDSKKLTPARRKLVFTELTTHPRIRWAIKVVDAGVIDKINILRAALDAMGGAASAMPGPAVDYLLVDGPYLPQGWDTTRAQAVVRGDSKCYAIAAASIIAKVTRDRLMDDYDVQWPQYGFASHKGYGTREHMQAIRLHGPCPIHRMTFAPLKANSSRPAPKTSRRKNGLQLPKDCAPC</sequence>
<dbReference type="GO" id="GO:0043137">
    <property type="term" value="P:DNA replication, removal of RNA primer"/>
    <property type="evidence" value="ECO:0007669"/>
    <property type="project" value="TreeGrafter"/>
</dbReference>
<dbReference type="AlphaFoldDB" id="A0AAW1TEN7"/>
<gene>
    <name evidence="15" type="ORF">WJX84_009435</name>
</gene>
<dbReference type="GO" id="GO:0004523">
    <property type="term" value="F:RNA-DNA hybrid ribonuclease activity"/>
    <property type="evidence" value="ECO:0007669"/>
    <property type="project" value="UniProtKB-UniRule"/>
</dbReference>
<dbReference type="PANTHER" id="PTHR10954:SF23">
    <property type="entry name" value="RIBONUCLEASE"/>
    <property type="match status" value="1"/>
</dbReference>
<dbReference type="GO" id="GO:0005737">
    <property type="term" value="C:cytoplasm"/>
    <property type="evidence" value="ECO:0007669"/>
    <property type="project" value="UniProtKB-SubCell"/>
</dbReference>
<evidence type="ECO:0000256" key="10">
    <source>
        <dbReference type="ARBA" id="ARBA00023211"/>
    </source>
</evidence>
<keyword evidence="5" id="KW-0963">Cytoplasm</keyword>
<feature type="compositionally biased region" description="Basic and acidic residues" evidence="13">
    <location>
        <begin position="72"/>
        <end position="81"/>
    </location>
</feature>
<evidence type="ECO:0000256" key="2">
    <source>
        <dbReference type="ARBA" id="ARBA00004065"/>
    </source>
</evidence>
<dbReference type="PANTHER" id="PTHR10954">
    <property type="entry name" value="RIBONUCLEASE H2 SUBUNIT A"/>
    <property type="match status" value="1"/>
</dbReference>
<dbReference type="InterPro" id="IPR001352">
    <property type="entry name" value="RNase_HII/HIII"/>
</dbReference>
<evidence type="ECO:0000256" key="9">
    <source>
        <dbReference type="ARBA" id="ARBA00022801"/>
    </source>
</evidence>
<dbReference type="CDD" id="cd07182">
    <property type="entry name" value="RNase_HII_bacteria_HII_like"/>
    <property type="match status" value="1"/>
</dbReference>
<comment type="caution">
    <text evidence="15">The sequence shown here is derived from an EMBL/GenBank/DDBJ whole genome shotgun (WGS) entry which is preliminary data.</text>
</comment>
<evidence type="ECO:0000256" key="4">
    <source>
        <dbReference type="ARBA" id="ARBA00007383"/>
    </source>
</evidence>
<dbReference type="GO" id="GO:0032299">
    <property type="term" value="C:ribonuclease H2 complex"/>
    <property type="evidence" value="ECO:0007669"/>
    <property type="project" value="TreeGrafter"/>
</dbReference>
<evidence type="ECO:0000256" key="1">
    <source>
        <dbReference type="ARBA" id="ARBA00000077"/>
    </source>
</evidence>
<feature type="region of interest" description="Disordered" evidence="13">
    <location>
        <begin position="15"/>
        <end position="98"/>
    </location>
</feature>
<dbReference type="Pfam" id="PF01351">
    <property type="entry name" value="RNase_HII"/>
    <property type="match status" value="1"/>
</dbReference>
<feature type="compositionally biased region" description="Polar residues" evidence="13">
    <location>
        <begin position="50"/>
        <end position="59"/>
    </location>
</feature>
<dbReference type="PROSITE" id="PS51975">
    <property type="entry name" value="RNASE_H_2"/>
    <property type="match status" value="1"/>
</dbReference>
<feature type="binding site" evidence="11">
    <location>
        <position position="95"/>
    </location>
    <ligand>
        <name>a divalent metal cation</name>
        <dbReference type="ChEBI" id="CHEBI:60240"/>
    </ligand>
</feature>
<dbReference type="GO" id="GO:0046872">
    <property type="term" value="F:metal ion binding"/>
    <property type="evidence" value="ECO:0007669"/>
    <property type="project" value="UniProtKB-KW"/>
</dbReference>
<feature type="compositionally biased region" description="Low complexity" evidence="13">
    <location>
        <begin position="34"/>
        <end position="49"/>
    </location>
</feature>
<dbReference type="Proteomes" id="UP001485043">
    <property type="component" value="Unassembled WGS sequence"/>
</dbReference>
<dbReference type="EMBL" id="JALJOV010000035">
    <property type="protein sequence ID" value="KAK9868317.1"/>
    <property type="molecule type" value="Genomic_DNA"/>
</dbReference>
<dbReference type="InterPro" id="IPR022898">
    <property type="entry name" value="RNase_HII"/>
</dbReference>
<keyword evidence="8 11" id="KW-0255">Endonuclease</keyword>
<comment type="subcellular location">
    <subcellularLocation>
        <location evidence="3">Cytoplasm</location>
    </subcellularLocation>
</comment>
<dbReference type="NCBIfam" id="NF000595">
    <property type="entry name" value="PRK00015.1-3"/>
    <property type="match status" value="1"/>
</dbReference>
<evidence type="ECO:0000259" key="14">
    <source>
        <dbReference type="PROSITE" id="PS51975"/>
    </source>
</evidence>
<evidence type="ECO:0000256" key="3">
    <source>
        <dbReference type="ARBA" id="ARBA00004496"/>
    </source>
</evidence>
<accession>A0AAW1TEN7</accession>
<dbReference type="EC" id="3.1.26.4" evidence="12"/>
<evidence type="ECO:0000256" key="7">
    <source>
        <dbReference type="ARBA" id="ARBA00022723"/>
    </source>
</evidence>
<dbReference type="InterPro" id="IPR036397">
    <property type="entry name" value="RNaseH_sf"/>
</dbReference>
<reference evidence="15 16" key="1">
    <citation type="journal article" date="2024" name="Nat. Commun.">
        <title>Phylogenomics reveals the evolutionary origins of lichenization in chlorophyte algae.</title>
        <authorList>
            <person name="Puginier C."/>
            <person name="Libourel C."/>
            <person name="Otte J."/>
            <person name="Skaloud P."/>
            <person name="Haon M."/>
            <person name="Grisel S."/>
            <person name="Petersen M."/>
            <person name="Berrin J.G."/>
            <person name="Delaux P.M."/>
            <person name="Dal Grande F."/>
            <person name="Keller J."/>
        </authorList>
    </citation>
    <scope>NUCLEOTIDE SEQUENCE [LARGE SCALE GENOMIC DNA]</scope>
    <source>
        <strain evidence="15 16">SAG 2523</strain>
    </source>
</reference>
<keyword evidence="9 11" id="KW-0378">Hydrolase</keyword>
<organism evidence="15 16">
    <name type="scientific">Apatococcus fuscideae</name>
    <dbReference type="NCBI Taxonomy" id="2026836"/>
    <lineage>
        <taxon>Eukaryota</taxon>
        <taxon>Viridiplantae</taxon>
        <taxon>Chlorophyta</taxon>
        <taxon>core chlorophytes</taxon>
        <taxon>Trebouxiophyceae</taxon>
        <taxon>Chlorellales</taxon>
        <taxon>Chlorellaceae</taxon>
        <taxon>Apatococcus</taxon>
    </lineage>
</organism>
<feature type="region of interest" description="Disordered" evidence="13">
    <location>
        <begin position="275"/>
        <end position="300"/>
    </location>
</feature>
<feature type="binding site" evidence="11">
    <location>
        <position position="96"/>
    </location>
    <ligand>
        <name>a divalent metal cation</name>
        <dbReference type="ChEBI" id="CHEBI:60240"/>
    </ligand>
</feature>
<dbReference type="InterPro" id="IPR024567">
    <property type="entry name" value="RNase_HII/HIII_dom"/>
</dbReference>
<keyword evidence="16" id="KW-1185">Reference proteome</keyword>
<dbReference type="SUPFAM" id="SSF53098">
    <property type="entry name" value="Ribonuclease H-like"/>
    <property type="match status" value="1"/>
</dbReference>
<dbReference type="GO" id="GO:0003723">
    <property type="term" value="F:RNA binding"/>
    <property type="evidence" value="ECO:0007669"/>
    <property type="project" value="UniProtKB-UniRule"/>
</dbReference>
<dbReference type="InterPro" id="IPR012337">
    <property type="entry name" value="RNaseH-like_sf"/>
</dbReference>
<dbReference type="GO" id="GO:0006298">
    <property type="term" value="P:mismatch repair"/>
    <property type="evidence" value="ECO:0007669"/>
    <property type="project" value="TreeGrafter"/>
</dbReference>
<feature type="binding site" evidence="11">
    <location>
        <position position="189"/>
    </location>
    <ligand>
        <name>a divalent metal cation</name>
        <dbReference type="ChEBI" id="CHEBI:60240"/>
    </ligand>
</feature>
<comment type="similarity">
    <text evidence="4 12">Belongs to the RNase HII family.</text>
</comment>
<keyword evidence="10" id="KW-0464">Manganese</keyword>
<keyword evidence="7 11" id="KW-0479">Metal-binding</keyword>
<protein>
    <recommendedName>
        <fullName evidence="12">Ribonuclease</fullName>
        <ecNumber evidence="12">3.1.26.4</ecNumber>
    </recommendedName>
</protein>
<evidence type="ECO:0000256" key="8">
    <source>
        <dbReference type="ARBA" id="ARBA00022759"/>
    </source>
</evidence>